<feature type="transmembrane region" description="Helical" evidence="1">
    <location>
        <begin position="52"/>
        <end position="72"/>
    </location>
</feature>
<name>A0ABQ6LEH5_9RHOB</name>
<feature type="transmembrane region" description="Helical" evidence="1">
    <location>
        <begin position="20"/>
        <end position="40"/>
    </location>
</feature>
<reference evidence="2 3" key="1">
    <citation type="submission" date="2023-04" db="EMBL/GenBank/DDBJ databases">
        <title>Marinoamorphus aggregata gen. nov., sp. Nov., isolate from tissue of brittle star Ophioplocus japonicus.</title>
        <authorList>
            <person name="Kawano K."/>
            <person name="Sawayama S."/>
            <person name="Nakagawa S."/>
        </authorList>
    </citation>
    <scope>NUCLEOTIDE SEQUENCE [LARGE SCALE GENOMIC DNA]</scope>
    <source>
        <strain evidence="2 3">NKW23</strain>
    </source>
</reference>
<evidence type="ECO:0000313" key="3">
    <source>
        <dbReference type="Proteomes" id="UP001239909"/>
    </source>
</evidence>
<evidence type="ECO:0000313" key="2">
    <source>
        <dbReference type="EMBL" id="GMG80801.1"/>
    </source>
</evidence>
<protein>
    <submittedName>
        <fullName evidence="2">Uncharacterized protein</fullName>
    </submittedName>
</protein>
<comment type="caution">
    <text evidence="2">The sequence shown here is derived from an EMBL/GenBank/DDBJ whole genome shotgun (WGS) entry which is preliminary data.</text>
</comment>
<keyword evidence="1" id="KW-1133">Transmembrane helix</keyword>
<keyword evidence="1" id="KW-0812">Transmembrane</keyword>
<accession>A0ABQ6LEH5</accession>
<dbReference type="EMBL" id="BSYI01000001">
    <property type="protein sequence ID" value="GMG80801.1"/>
    <property type="molecule type" value="Genomic_DNA"/>
</dbReference>
<keyword evidence="3" id="KW-1185">Reference proteome</keyword>
<proteinExistence type="predicted"/>
<dbReference type="RefSeq" id="WP_285669429.1">
    <property type="nucleotide sequence ID" value="NZ_BSYI01000001.1"/>
</dbReference>
<dbReference type="Proteomes" id="UP001239909">
    <property type="component" value="Unassembled WGS sequence"/>
</dbReference>
<sequence>MADRHAEIAQSPMESPVRDALRMTAVACMAGAVAVIALVWTGLAPADLEPALPAAAVVLCLWANLLSLALVAGRRLRRARPALKAT</sequence>
<evidence type="ECO:0000256" key="1">
    <source>
        <dbReference type="SAM" id="Phobius"/>
    </source>
</evidence>
<organism evidence="2 3">
    <name type="scientific">Paralimibaculum aggregatum</name>
    <dbReference type="NCBI Taxonomy" id="3036245"/>
    <lineage>
        <taxon>Bacteria</taxon>
        <taxon>Pseudomonadati</taxon>
        <taxon>Pseudomonadota</taxon>
        <taxon>Alphaproteobacteria</taxon>
        <taxon>Rhodobacterales</taxon>
        <taxon>Paracoccaceae</taxon>
        <taxon>Paralimibaculum</taxon>
    </lineage>
</organism>
<gene>
    <name evidence="2" type="ORF">LNKW23_00130</name>
</gene>
<keyword evidence="1" id="KW-0472">Membrane</keyword>